<reference evidence="1 2" key="1">
    <citation type="submission" date="2021-01" db="EMBL/GenBank/DDBJ databases">
        <title>Whole genome shotgun sequence of Planotetraspora kaengkrachanensis NBRC 104272.</title>
        <authorList>
            <person name="Komaki H."/>
            <person name="Tamura T."/>
        </authorList>
    </citation>
    <scope>NUCLEOTIDE SEQUENCE [LARGE SCALE GENOMIC DNA]</scope>
    <source>
        <strain evidence="1 2">NBRC 104272</strain>
    </source>
</reference>
<evidence type="ECO:0000313" key="2">
    <source>
        <dbReference type="Proteomes" id="UP000630097"/>
    </source>
</evidence>
<organism evidence="1 2">
    <name type="scientific">Planotetraspora kaengkrachanensis</name>
    <dbReference type="NCBI Taxonomy" id="575193"/>
    <lineage>
        <taxon>Bacteria</taxon>
        <taxon>Bacillati</taxon>
        <taxon>Actinomycetota</taxon>
        <taxon>Actinomycetes</taxon>
        <taxon>Streptosporangiales</taxon>
        <taxon>Streptosporangiaceae</taxon>
        <taxon>Planotetraspora</taxon>
    </lineage>
</organism>
<dbReference type="EMBL" id="BONV01000042">
    <property type="protein sequence ID" value="GIG83715.1"/>
    <property type="molecule type" value="Genomic_DNA"/>
</dbReference>
<comment type="caution">
    <text evidence="1">The sequence shown here is derived from an EMBL/GenBank/DDBJ whole genome shotgun (WGS) entry which is preliminary data.</text>
</comment>
<protein>
    <submittedName>
        <fullName evidence="1">Uncharacterized protein</fullName>
    </submittedName>
</protein>
<dbReference type="AlphaFoldDB" id="A0A8J3PZ25"/>
<evidence type="ECO:0000313" key="1">
    <source>
        <dbReference type="EMBL" id="GIG83715.1"/>
    </source>
</evidence>
<accession>A0A8J3PZ25</accession>
<gene>
    <name evidence="1" type="ORF">Pka01_68420</name>
</gene>
<sequence length="150" mass="17415">MWYARREVHHTDVVEHWAAAVRAAENRGDWDEAISVISSVAECFSLDYVRHDAHLWHMDLLAEAGRLDELAMRGETDTHARRRLDRLFYEEDRDDDLRRRAQHGDKTALYLLVRLFRRRGEDTAAVQAVTAIDETDAYALKLAHETLADT</sequence>
<name>A0A8J3PZ25_9ACTN</name>
<dbReference type="Proteomes" id="UP000630097">
    <property type="component" value="Unassembled WGS sequence"/>
</dbReference>
<proteinExistence type="predicted"/>
<keyword evidence="2" id="KW-1185">Reference proteome</keyword>